<reference evidence="2 3" key="1">
    <citation type="submission" date="2023-09" db="EMBL/GenBank/DDBJ databases">
        <authorList>
            <person name="Wang M."/>
        </authorList>
    </citation>
    <scope>NUCLEOTIDE SEQUENCE [LARGE SCALE GENOMIC DNA]</scope>
    <source>
        <strain evidence="2">GT-2023</strain>
        <tissue evidence="2">Liver</tissue>
    </source>
</reference>
<evidence type="ECO:0000313" key="3">
    <source>
        <dbReference type="Proteomes" id="UP001558613"/>
    </source>
</evidence>
<evidence type="ECO:0000313" key="2">
    <source>
        <dbReference type="EMBL" id="KAL1248872.1"/>
    </source>
</evidence>
<protein>
    <submittedName>
        <fullName evidence="2">Uncharacterized protein</fullName>
    </submittedName>
</protein>
<feature type="region of interest" description="Disordered" evidence="1">
    <location>
        <begin position="1"/>
        <end position="20"/>
    </location>
</feature>
<keyword evidence="3" id="KW-1185">Reference proteome</keyword>
<accession>A0ABR3L7Q9</accession>
<organism evidence="2 3">
    <name type="scientific">Cirrhinus molitorella</name>
    <name type="common">mud carp</name>
    <dbReference type="NCBI Taxonomy" id="172907"/>
    <lineage>
        <taxon>Eukaryota</taxon>
        <taxon>Metazoa</taxon>
        <taxon>Chordata</taxon>
        <taxon>Craniata</taxon>
        <taxon>Vertebrata</taxon>
        <taxon>Euteleostomi</taxon>
        <taxon>Actinopterygii</taxon>
        <taxon>Neopterygii</taxon>
        <taxon>Teleostei</taxon>
        <taxon>Ostariophysi</taxon>
        <taxon>Cypriniformes</taxon>
        <taxon>Cyprinidae</taxon>
        <taxon>Labeoninae</taxon>
        <taxon>Labeonini</taxon>
        <taxon>Cirrhinus</taxon>
    </lineage>
</organism>
<name>A0ABR3L7Q9_9TELE</name>
<sequence>MATTPQTAGRAATHDRSPTSLGSIKNLLLVETMKGDAMKAALNLRKWICVQQLSRVGGSSVRDCVDKVIDH</sequence>
<gene>
    <name evidence="2" type="ORF">QQF64_022190</name>
</gene>
<proteinExistence type="predicted"/>
<dbReference type="Proteomes" id="UP001558613">
    <property type="component" value="Unassembled WGS sequence"/>
</dbReference>
<evidence type="ECO:0000256" key="1">
    <source>
        <dbReference type="SAM" id="MobiDB-lite"/>
    </source>
</evidence>
<comment type="caution">
    <text evidence="2">The sequence shown here is derived from an EMBL/GenBank/DDBJ whole genome shotgun (WGS) entry which is preliminary data.</text>
</comment>
<dbReference type="EMBL" id="JAYMGO010000024">
    <property type="protein sequence ID" value="KAL1248872.1"/>
    <property type="molecule type" value="Genomic_DNA"/>
</dbReference>